<accession>A0A6M0CSL9</accession>
<dbReference type="GO" id="GO:0005829">
    <property type="term" value="C:cytosol"/>
    <property type="evidence" value="ECO:0007669"/>
    <property type="project" value="TreeGrafter"/>
</dbReference>
<protein>
    <submittedName>
        <fullName evidence="2">Uroporphyrinogen-III synthase</fullName>
    </submittedName>
</protein>
<dbReference type="PANTHER" id="PTHR12390:SF0">
    <property type="entry name" value="UROPORPHYRINOGEN-III SYNTHASE"/>
    <property type="match status" value="1"/>
</dbReference>
<dbReference type="AlphaFoldDB" id="A0A6M0CSL9"/>
<dbReference type="RefSeq" id="WP_164033770.1">
    <property type="nucleotide sequence ID" value="NZ_JAABOQ010000009.1"/>
</dbReference>
<dbReference type="Pfam" id="PF02602">
    <property type="entry name" value="HEM4"/>
    <property type="match status" value="1"/>
</dbReference>
<evidence type="ECO:0000259" key="1">
    <source>
        <dbReference type="Pfam" id="PF02602"/>
    </source>
</evidence>
<dbReference type="GO" id="GO:0006780">
    <property type="term" value="P:uroporphyrinogen III biosynthetic process"/>
    <property type="evidence" value="ECO:0007669"/>
    <property type="project" value="InterPro"/>
</dbReference>
<dbReference type="PANTHER" id="PTHR12390">
    <property type="entry name" value="UROPORPHYRINOGEN III SYNTHASE"/>
    <property type="match status" value="1"/>
</dbReference>
<evidence type="ECO:0000313" key="3">
    <source>
        <dbReference type="Proteomes" id="UP000474296"/>
    </source>
</evidence>
<organism evidence="2 3">
    <name type="scientific">Spongiivirga citrea</name>
    <dbReference type="NCBI Taxonomy" id="1481457"/>
    <lineage>
        <taxon>Bacteria</taxon>
        <taxon>Pseudomonadati</taxon>
        <taxon>Bacteroidota</taxon>
        <taxon>Flavobacteriia</taxon>
        <taxon>Flavobacteriales</taxon>
        <taxon>Flavobacteriaceae</taxon>
        <taxon>Spongiivirga</taxon>
    </lineage>
</organism>
<dbReference type="GO" id="GO:0004852">
    <property type="term" value="F:uroporphyrinogen-III synthase activity"/>
    <property type="evidence" value="ECO:0007669"/>
    <property type="project" value="InterPro"/>
</dbReference>
<dbReference type="InterPro" id="IPR039793">
    <property type="entry name" value="UROS/Hem4"/>
</dbReference>
<dbReference type="Gene3D" id="3.40.50.10090">
    <property type="match status" value="2"/>
</dbReference>
<dbReference type="InterPro" id="IPR003754">
    <property type="entry name" value="4pyrrol_synth_uPrphyn_synth"/>
</dbReference>
<dbReference type="EMBL" id="JAABOQ010000009">
    <property type="protein sequence ID" value="NER19084.1"/>
    <property type="molecule type" value="Genomic_DNA"/>
</dbReference>
<evidence type="ECO:0000313" key="2">
    <source>
        <dbReference type="EMBL" id="NER19084.1"/>
    </source>
</evidence>
<dbReference type="InterPro" id="IPR036108">
    <property type="entry name" value="4pyrrol_syn_uPrphyn_synt_sf"/>
</dbReference>
<dbReference type="SUPFAM" id="SSF69618">
    <property type="entry name" value="HemD-like"/>
    <property type="match status" value="1"/>
</dbReference>
<proteinExistence type="predicted"/>
<feature type="domain" description="Tetrapyrrole biosynthesis uroporphyrinogen III synthase" evidence="1">
    <location>
        <begin position="35"/>
        <end position="207"/>
    </location>
</feature>
<sequence length="224" mass="25361">MRILSTKKLTQSQKELLLNATISFVEYDSIHFTYEIHKAIEAFNDIIVTSKNGIISLLKNNVLTGLKNKNWYCVGEKTAQALIENDIKPIEIGENAVNLAQKLVKNHQKSSFAYFCGNLKRSELNNILSKNEIELNEIEVYQTHFNDKKINGDFNGILFFSPSGIKSYLKQNSIDQEMLFCIGNTTAKEAKKHTGNIIISNKPTVENTIVQVVKYANSERPTET</sequence>
<dbReference type="Proteomes" id="UP000474296">
    <property type="component" value="Unassembled WGS sequence"/>
</dbReference>
<gene>
    <name evidence="2" type="ORF">GWK10_17850</name>
</gene>
<keyword evidence="3" id="KW-1185">Reference proteome</keyword>
<reference evidence="2 3" key="1">
    <citation type="submission" date="2020-01" db="EMBL/GenBank/DDBJ databases">
        <title>Spongiivirga citrea KCTC 32990T.</title>
        <authorList>
            <person name="Wang G."/>
        </authorList>
    </citation>
    <scope>NUCLEOTIDE SEQUENCE [LARGE SCALE GENOMIC DNA]</scope>
    <source>
        <strain evidence="2 3">KCTC 32990</strain>
    </source>
</reference>
<dbReference type="CDD" id="cd06578">
    <property type="entry name" value="HemD"/>
    <property type="match status" value="1"/>
</dbReference>
<comment type="caution">
    <text evidence="2">The sequence shown here is derived from an EMBL/GenBank/DDBJ whole genome shotgun (WGS) entry which is preliminary data.</text>
</comment>
<name>A0A6M0CSL9_9FLAO</name>